<comment type="caution">
    <text evidence="1">The sequence shown here is derived from an EMBL/GenBank/DDBJ whole genome shotgun (WGS) entry which is preliminary data.</text>
</comment>
<dbReference type="OrthoDB" id="6435060at2759"/>
<dbReference type="Proteomes" id="UP000886998">
    <property type="component" value="Unassembled WGS sequence"/>
</dbReference>
<dbReference type="PANTHER" id="PTHR47331">
    <property type="entry name" value="PHD-TYPE DOMAIN-CONTAINING PROTEIN"/>
    <property type="match status" value="1"/>
</dbReference>
<dbReference type="EMBL" id="BMAV01016657">
    <property type="protein sequence ID" value="GFY67630.1"/>
    <property type="molecule type" value="Genomic_DNA"/>
</dbReference>
<evidence type="ECO:0000313" key="1">
    <source>
        <dbReference type="EMBL" id="GFY67630.1"/>
    </source>
</evidence>
<dbReference type="InterPro" id="IPR008042">
    <property type="entry name" value="Retrotrans_Pao"/>
</dbReference>
<gene>
    <name evidence="1" type="primary">AVEN_32190_1</name>
    <name evidence="1" type="ORF">TNIN_386841</name>
</gene>
<dbReference type="Pfam" id="PF05380">
    <property type="entry name" value="Peptidase_A17"/>
    <property type="match status" value="1"/>
</dbReference>
<proteinExistence type="predicted"/>
<name>A0A8X6Y7N0_9ARAC</name>
<accession>A0A8X6Y7N0</accession>
<organism evidence="1 2">
    <name type="scientific">Trichonephila inaurata madagascariensis</name>
    <dbReference type="NCBI Taxonomy" id="2747483"/>
    <lineage>
        <taxon>Eukaryota</taxon>
        <taxon>Metazoa</taxon>
        <taxon>Ecdysozoa</taxon>
        <taxon>Arthropoda</taxon>
        <taxon>Chelicerata</taxon>
        <taxon>Arachnida</taxon>
        <taxon>Araneae</taxon>
        <taxon>Araneomorphae</taxon>
        <taxon>Entelegynae</taxon>
        <taxon>Araneoidea</taxon>
        <taxon>Nephilidae</taxon>
        <taxon>Trichonephila</taxon>
        <taxon>Trichonephila inaurata</taxon>
    </lineage>
</organism>
<keyword evidence="2" id="KW-1185">Reference proteome</keyword>
<protein>
    <submittedName>
        <fullName evidence="1">Integrase catalytic domain-containing protein</fullName>
    </submittedName>
</protein>
<sequence length="188" mass="21576">MIVSTYRLNSVTYGTTSVFLLDIRALKQIAIDNREKFPAASEILETDFSVNNLVSGVSNFETGKEIQEQLIELLSCAGMNLHKWSSNSKYMLQELPYEAQDHFDREEEKVKTLGLISIPKYNTFEFSLSDPTNISERTKRSILSHIARIFDPMGVLGPVIVAAKLFMKNIWLVKRDWDQPLLKDKMRN</sequence>
<reference evidence="1" key="1">
    <citation type="submission" date="2020-08" db="EMBL/GenBank/DDBJ databases">
        <title>Multicomponent nature underlies the extraordinary mechanical properties of spider dragline silk.</title>
        <authorList>
            <person name="Kono N."/>
            <person name="Nakamura H."/>
            <person name="Mori M."/>
            <person name="Yoshida Y."/>
            <person name="Ohtoshi R."/>
            <person name="Malay A.D."/>
            <person name="Moran D.A.P."/>
            <person name="Tomita M."/>
            <person name="Numata K."/>
            <person name="Arakawa K."/>
        </authorList>
    </citation>
    <scope>NUCLEOTIDE SEQUENCE</scope>
</reference>
<dbReference type="AlphaFoldDB" id="A0A8X6Y7N0"/>
<evidence type="ECO:0000313" key="2">
    <source>
        <dbReference type="Proteomes" id="UP000886998"/>
    </source>
</evidence>